<dbReference type="Proteomes" id="UP000324222">
    <property type="component" value="Unassembled WGS sequence"/>
</dbReference>
<dbReference type="AlphaFoldDB" id="A0A5B7FN94"/>
<organism evidence="2 3">
    <name type="scientific">Portunus trituberculatus</name>
    <name type="common">Swimming crab</name>
    <name type="synonym">Neptunus trituberculatus</name>
    <dbReference type="NCBI Taxonomy" id="210409"/>
    <lineage>
        <taxon>Eukaryota</taxon>
        <taxon>Metazoa</taxon>
        <taxon>Ecdysozoa</taxon>
        <taxon>Arthropoda</taxon>
        <taxon>Crustacea</taxon>
        <taxon>Multicrustacea</taxon>
        <taxon>Malacostraca</taxon>
        <taxon>Eumalacostraca</taxon>
        <taxon>Eucarida</taxon>
        <taxon>Decapoda</taxon>
        <taxon>Pleocyemata</taxon>
        <taxon>Brachyura</taxon>
        <taxon>Eubrachyura</taxon>
        <taxon>Portunoidea</taxon>
        <taxon>Portunidae</taxon>
        <taxon>Portuninae</taxon>
        <taxon>Portunus</taxon>
    </lineage>
</organism>
<sequence length="90" mass="9798">MRGKERVSRSLSPALTSSSSPCVMDVSLPCQATQGKEGSGNASVAREDLLDLLRVGLVDIRGVFASEWCEVRGEREQTGEAYEDNNSHRN</sequence>
<feature type="region of interest" description="Disordered" evidence="1">
    <location>
        <begin position="1"/>
        <end position="24"/>
    </location>
</feature>
<evidence type="ECO:0000256" key="1">
    <source>
        <dbReference type="SAM" id="MobiDB-lite"/>
    </source>
</evidence>
<dbReference type="EMBL" id="VSRR010008013">
    <property type="protein sequence ID" value="MPC47942.1"/>
    <property type="molecule type" value="Genomic_DNA"/>
</dbReference>
<evidence type="ECO:0000313" key="2">
    <source>
        <dbReference type="EMBL" id="MPC47942.1"/>
    </source>
</evidence>
<feature type="compositionally biased region" description="Low complexity" evidence="1">
    <location>
        <begin position="9"/>
        <end position="21"/>
    </location>
</feature>
<reference evidence="2 3" key="1">
    <citation type="submission" date="2019-05" db="EMBL/GenBank/DDBJ databases">
        <title>Another draft genome of Portunus trituberculatus and its Hox gene families provides insights of decapod evolution.</title>
        <authorList>
            <person name="Jeong J.-H."/>
            <person name="Song I."/>
            <person name="Kim S."/>
            <person name="Choi T."/>
            <person name="Kim D."/>
            <person name="Ryu S."/>
            <person name="Kim W."/>
        </authorList>
    </citation>
    <scope>NUCLEOTIDE SEQUENCE [LARGE SCALE GENOMIC DNA]</scope>
    <source>
        <tissue evidence="2">Muscle</tissue>
    </source>
</reference>
<comment type="caution">
    <text evidence="2">The sequence shown here is derived from an EMBL/GenBank/DDBJ whole genome shotgun (WGS) entry which is preliminary data.</text>
</comment>
<accession>A0A5B7FN94</accession>
<evidence type="ECO:0000313" key="3">
    <source>
        <dbReference type="Proteomes" id="UP000324222"/>
    </source>
</evidence>
<name>A0A5B7FN94_PORTR</name>
<gene>
    <name evidence="2" type="ORF">E2C01_041703</name>
</gene>
<keyword evidence="3" id="KW-1185">Reference proteome</keyword>
<protein>
    <submittedName>
        <fullName evidence="2">Uncharacterized protein</fullName>
    </submittedName>
</protein>
<proteinExistence type="predicted"/>